<protein>
    <submittedName>
        <fullName evidence="3">Alpha/beta fold hydrolase</fullName>
    </submittedName>
</protein>
<dbReference type="EMBL" id="JAHZIJ010000009">
    <property type="protein sequence ID" value="MBW7475871.1"/>
    <property type="molecule type" value="Genomic_DNA"/>
</dbReference>
<dbReference type="Proteomes" id="UP000812277">
    <property type="component" value="Unassembled WGS sequence"/>
</dbReference>
<dbReference type="Pfam" id="PF12697">
    <property type="entry name" value="Abhydrolase_6"/>
    <property type="match status" value="1"/>
</dbReference>
<keyword evidence="3" id="KW-0378">Hydrolase</keyword>
<dbReference type="PANTHER" id="PTHR48079:SF6">
    <property type="entry name" value="NAD(P)-BINDING DOMAIN-CONTAINING PROTEIN-RELATED"/>
    <property type="match status" value="1"/>
</dbReference>
<dbReference type="InterPro" id="IPR051783">
    <property type="entry name" value="NAD(P)-dependent_oxidoreduct"/>
</dbReference>
<dbReference type="InterPro" id="IPR013120">
    <property type="entry name" value="FAR_NAD-bd"/>
</dbReference>
<feature type="domain" description="Thioester reductase (TE)" evidence="1">
    <location>
        <begin position="5"/>
        <end position="229"/>
    </location>
</feature>
<dbReference type="GO" id="GO:0016787">
    <property type="term" value="F:hydrolase activity"/>
    <property type="evidence" value="ECO:0007669"/>
    <property type="project" value="UniProtKB-KW"/>
</dbReference>
<dbReference type="RefSeq" id="WP_219873113.1">
    <property type="nucleotide sequence ID" value="NZ_JAHZIJ010000009.1"/>
</dbReference>
<sequence>MHIFLTGGTGFIGKQVLQELSTQHHIFVLVRSMNRMEHILKQLHLEGSTSITPVIGDLTLPRLGLQESDYRLLQDCDVIIHAGGPMNISLTSKEADGLFLQPAVELINIAREIHERKGLKHFIHVVGFMSPYNEDNRASPPTPLLEKVPPYERMKFKADTYIRGALQAMNIPLSTVNPSVVIGNSHSGVTEQIGGLSILVDAVRRRLMPLVPGGADYWLPMVHVDHAASFLSQLVDREHPRSNTYYLLDQKRDSLSIQALIHLIAQETRVSAPIGTVPLPLLKLALRLGTGKLLGIPAESMNFLVQSDFPVQSKLEVEQTSGEPSSVNPAALPFVVADLDFRLSHAAAGRAQKQNELAQHFTQRRRSNLVTLESGNEGTPLLFLHSTFSGADCFLPVARILKDANSILVDLPGFGRTPYHHHPSIIEGYVASVAQMILRMETPVVLVGHSFGGLIAAKVMERIGRNIRQLLLLQPVLHPIEAAYRYSFLGKQILKRITPSKFKKMMLQAHHFAAGDERLDDYADYAVNDLQSPRVRTTTAEVMAALTRPESIQLEPQSWEPDKVKILWGERDKKHRIPEQYEHIDRTYVPYGHQFPISEPLYTAQWIRQTLDSLQLS</sequence>
<comment type="caution">
    <text evidence="3">The sequence shown here is derived from an EMBL/GenBank/DDBJ whole genome shotgun (WGS) entry which is preliminary data.</text>
</comment>
<name>A0ABS7D7Q1_9BACL</name>
<organism evidence="3 4">
    <name type="scientific">Paenibacillus oenotherae</name>
    <dbReference type="NCBI Taxonomy" id="1435645"/>
    <lineage>
        <taxon>Bacteria</taxon>
        <taxon>Bacillati</taxon>
        <taxon>Bacillota</taxon>
        <taxon>Bacilli</taxon>
        <taxon>Bacillales</taxon>
        <taxon>Paenibacillaceae</taxon>
        <taxon>Paenibacillus</taxon>
    </lineage>
</organism>
<proteinExistence type="predicted"/>
<dbReference type="InterPro" id="IPR036291">
    <property type="entry name" value="NAD(P)-bd_dom_sf"/>
</dbReference>
<evidence type="ECO:0000259" key="2">
    <source>
        <dbReference type="Pfam" id="PF12697"/>
    </source>
</evidence>
<feature type="domain" description="AB hydrolase-1" evidence="2">
    <location>
        <begin position="381"/>
        <end position="583"/>
    </location>
</feature>
<reference evidence="3 4" key="1">
    <citation type="submission" date="2021-07" db="EMBL/GenBank/DDBJ databases">
        <title>Paenibacillus radiodurans sp. nov., isolated from the southeastern edge of Tengger Desert.</title>
        <authorList>
            <person name="Zhang G."/>
        </authorList>
    </citation>
    <scope>NUCLEOTIDE SEQUENCE [LARGE SCALE GENOMIC DNA]</scope>
    <source>
        <strain evidence="3 4">DT7-4</strain>
    </source>
</reference>
<dbReference type="SUPFAM" id="SSF53474">
    <property type="entry name" value="alpha/beta-Hydrolases"/>
    <property type="match status" value="1"/>
</dbReference>
<dbReference type="InterPro" id="IPR000073">
    <property type="entry name" value="AB_hydrolase_1"/>
</dbReference>
<dbReference type="Pfam" id="PF07993">
    <property type="entry name" value="NAD_binding_4"/>
    <property type="match status" value="1"/>
</dbReference>
<evidence type="ECO:0000259" key="1">
    <source>
        <dbReference type="Pfam" id="PF07993"/>
    </source>
</evidence>
<dbReference type="Gene3D" id="3.40.50.1820">
    <property type="entry name" value="alpha/beta hydrolase"/>
    <property type="match status" value="1"/>
</dbReference>
<evidence type="ECO:0000313" key="4">
    <source>
        <dbReference type="Proteomes" id="UP000812277"/>
    </source>
</evidence>
<dbReference type="SUPFAM" id="SSF51735">
    <property type="entry name" value="NAD(P)-binding Rossmann-fold domains"/>
    <property type="match status" value="1"/>
</dbReference>
<gene>
    <name evidence="3" type="ORF">K0T92_14080</name>
</gene>
<dbReference type="Gene3D" id="3.40.50.720">
    <property type="entry name" value="NAD(P)-binding Rossmann-like Domain"/>
    <property type="match status" value="1"/>
</dbReference>
<dbReference type="PANTHER" id="PTHR48079">
    <property type="entry name" value="PROTEIN YEEZ"/>
    <property type="match status" value="1"/>
</dbReference>
<dbReference type="InterPro" id="IPR029058">
    <property type="entry name" value="AB_hydrolase_fold"/>
</dbReference>
<evidence type="ECO:0000313" key="3">
    <source>
        <dbReference type="EMBL" id="MBW7475871.1"/>
    </source>
</evidence>
<accession>A0ABS7D7Q1</accession>
<keyword evidence="4" id="KW-1185">Reference proteome</keyword>